<accession>A0A9W3P1F5</accession>
<reference evidence="1 2" key="1">
    <citation type="submission" date="2012-08" db="EMBL/GenBank/DDBJ databases">
        <authorList>
            <person name="Doggett N."/>
            <person name="Teshima H."/>
            <person name="Bruce D."/>
            <person name="Detter J.C."/>
            <person name="Johnson S.L."/>
            <person name="Han C."/>
        </authorList>
    </citation>
    <scope>NUCLEOTIDE SEQUENCE [LARGE SCALE GENOMIC DNA]</scope>
    <source>
        <strain evidence="1 2">HD-771</strain>
        <plasmid evidence="1 2">p07</plasmid>
    </source>
</reference>
<keyword evidence="1" id="KW-0614">Plasmid</keyword>
<dbReference type="AlphaFoldDB" id="A0A9W3P1F5"/>
<gene>
    <name evidence="1" type="ORF">BTG_33725</name>
</gene>
<organism evidence="1 2">
    <name type="scientific">Bacillus thuringiensis HD-771</name>
    <dbReference type="NCBI Taxonomy" id="1218175"/>
    <lineage>
        <taxon>Bacteria</taxon>
        <taxon>Bacillati</taxon>
        <taxon>Bacillota</taxon>
        <taxon>Bacilli</taxon>
        <taxon>Bacillales</taxon>
        <taxon>Bacillaceae</taxon>
        <taxon>Bacillus</taxon>
        <taxon>Bacillus cereus group</taxon>
    </lineage>
</organism>
<name>A0A9W3P1F5_BACTU</name>
<dbReference type="KEGG" id="bti:BTG_33725"/>
<evidence type="ECO:0000313" key="2">
    <source>
        <dbReference type="Proteomes" id="UP000005259"/>
    </source>
</evidence>
<sequence length="214" mass="25227">MIKPVIENYDSVMGKIFYSLKKEKKKLSKVQFLVRGNYEGIYSYFKFSNESLEQSNGDLKKYFLCLKTSTRYIYNKIISDLIRFEGVDHIEVNCDVDELGTVFAFNLKLIIHPYLESKSLRFVLEQYSERIKSFKINANKLARLGNAVKTFVEFQIYFEDTYPYICIEDFKDVHNLVLKKLEEYVSFELECVNNTNERLNSLVAMPLVRAHKLL</sequence>
<protein>
    <submittedName>
        <fullName evidence="1">Uncharacterized protein</fullName>
    </submittedName>
</protein>
<evidence type="ECO:0000313" key="1">
    <source>
        <dbReference type="EMBL" id="AFQ20074.1"/>
    </source>
</evidence>
<geneLocation type="plasmid" evidence="1 2">
    <name>p07</name>
</geneLocation>
<dbReference type="RefSeq" id="WP_000595159.1">
    <property type="nucleotide sequence ID" value="NC_018503.1"/>
</dbReference>
<proteinExistence type="predicted"/>
<dbReference type="Proteomes" id="UP000005259">
    <property type="component" value="Plasmid p07"/>
</dbReference>
<dbReference type="EMBL" id="CP003759">
    <property type="protein sequence ID" value="AFQ20074.1"/>
    <property type="molecule type" value="Genomic_DNA"/>
</dbReference>